<dbReference type="InterPro" id="IPR036388">
    <property type="entry name" value="WH-like_DNA-bd_sf"/>
</dbReference>
<accession>A0AAJ6B964</accession>
<dbReference type="EMBL" id="CP119313">
    <property type="protein sequence ID" value="WEK21619.1"/>
    <property type="molecule type" value="Genomic_DNA"/>
</dbReference>
<dbReference type="Gene3D" id="1.10.10.10">
    <property type="entry name" value="Winged helix-like DNA-binding domain superfamily/Winged helix DNA-binding domain"/>
    <property type="match status" value="1"/>
</dbReference>
<name>A0AAJ6B964_9SPHI</name>
<proteinExistence type="predicted"/>
<dbReference type="AlphaFoldDB" id="A0AAJ6B964"/>
<evidence type="ECO:0008006" key="3">
    <source>
        <dbReference type="Google" id="ProtNLM"/>
    </source>
</evidence>
<evidence type="ECO:0000313" key="2">
    <source>
        <dbReference type="Proteomes" id="UP001214530"/>
    </source>
</evidence>
<protein>
    <recommendedName>
        <fullName evidence="3">Fic family protein</fullName>
    </recommendedName>
</protein>
<reference evidence="1" key="1">
    <citation type="submission" date="2023-03" db="EMBL/GenBank/DDBJ databases">
        <title>Andean soil-derived lignocellulolytic bacterial consortium as a source of novel taxa and putative plastic-active enzymes.</title>
        <authorList>
            <person name="Diaz-Garcia L."/>
            <person name="Chuvochina M."/>
            <person name="Feuerriegel G."/>
            <person name="Bunk B."/>
            <person name="Sproer C."/>
            <person name="Streit W.R."/>
            <person name="Rodriguez L.M."/>
            <person name="Overmann J."/>
            <person name="Jimenez D.J."/>
        </authorList>
    </citation>
    <scope>NUCLEOTIDE SEQUENCE</scope>
    <source>
        <strain evidence="1">MAG 3858</strain>
    </source>
</reference>
<organism evidence="1 2">
    <name type="scientific">Candidatus Pedobacter colombiensis</name>
    <dbReference type="NCBI Taxonomy" id="3121371"/>
    <lineage>
        <taxon>Bacteria</taxon>
        <taxon>Pseudomonadati</taxon>
        <taxon>Bacteroidota</taxon>
        <taxon>Sphingobacteriia</taxon>
        <taxon>Sphingobacteriales</taxon>
        <taxon>Sphingobacteriaceae</taxon>
        <taxon>Pedobacter</taxon>
    </lineage>
</organism>
<gene>
    <name evidence="1" type="ORF">P0Y49_10775</name>
</gene>
<dbReference type="Proteomes" id="UP001214530">
    <property type="component" value="Chromosome"/>
</dbReference>
<sequence>MSKIIEQDKKQYYNQLKCAQRSLDITDWVNYFAQMIFERQFKAIQRMLENGITGFEGGMTAKKYIAITKTSKATATRDLQDLHELGVFEQNGAGRSVRYELVL</sequence>
<evidence type="ECO:0000313" key="1">
    <source>
        <dbReference type="EMBL" id="WEK21619.1"/>
    </source>
</evidence>